<evidence type="ECO:0008006" key="3">
    <source>
        <dbReference type="Google" id="ProtNLM"/>
    </source>
</evidence>
<dbReference type="EMBL" id="BMKS01000005">
    <property type="protein sequence ID" value="GGG33917.1"/>
    <property type="molecule type" value="Genomic_DNA"/>
</dbReference>
<dbReference type="AlphaFoldDB" id="A0A8J2ZB68"/>
<name>A0A8J2ZB68_9PROT</name>
<organism evidence="1 2">
    <name type="scientific">Caldovatus sediminis</name>
    <dbReference type="NCBI Taxonomy" id="2041189"/>
    <lineage>
        <taxon>Bacteria</taxon>
        <taxon>Pseudomonadati</taxon>
        <taxon>Pseudomonadota</taxon>
        <taxon>Alphaproteobacteria</taxon>
        <taxon>Acetobacterales</taxon>
        <taxon>Roseomonadaceae</taxon>
        <taxon>Caldovatus</taxon>
    </lineage>
</organism>
<keyword evidence="2" id="KW-1185">Reference proteome</keyword>
<dbReference type="RefSeq" id="WP_229677947.1">
    <property type="nucleotide sequence ID" value="NZ_BMKS01000005.1"/>
</dbReference>
<dbReference type="Proteomes" id="UP000597507">
    <property type="component" value="Unassembled WGS sequence"/>
</dbReference>
<protein>
    <recommendedName>
        <fullName evidence="3">Transglutaminase-like domain-containing protein</fullName>
    </recommendedName>
</protein>
<gene>
    <name evidence="1" type="ORF">GCM10010964_22310</name>
</gene>
<reference evidence="1 2" key="1">
    <citation type="journal article" date="2014" name="Int. J. Syst. Evol. Microbiol.">
        <title>Complete genome sequence of Corynebacterium casei LMG S-19264T (=DSM 44701T), isolated from a smear-ripened cheese.</title>
        <authorList>
            <consortium name="US DOE Joint Genome Institute (JGI-PGF)"/>
            <person name="Walter F."/>
            <person name="Albersmeier A."/>
            <person name="Kalinowski J."/>
            <person name="Ruckert C."/>
        </authorList>
    </citation>
    <scope>NUCLEOTIDE SEQUENCE [LARGE SCALE GENOMIC DNA]</scope>
    <source>
        <strain evidence="1 2">CGMCC 1.16330</strain>
    </source>
</reference>
<evidence type="ECO:0000313" key="1">
    <source>
        <dbReference type="EMBL" id="GGG33917.1"/>
    </source>
</evidence>
<evidence type="ECO:0000313" key="2">
    <source>
        <dbReference type="Proteomes" id="UP000597507"/>
    </source>
</evidence>
<comment type="caution">
    <text evidence="1">The sequence shown here is derived from an EMBL/GenBank/DDBJ whole genome shotgun (WGS) entry which is preliminary data.</text>
</comment>
<accession>A0A8J2ZB68</accession>
<sequence>MALPGVDEGAKRALVAELARGVQPLARNWAIAGSAAMAAVRKRMPLGAGNRFMSDPGAFRGGFDPLGLVTFASELRRVVRSELANREIDALLDSWNIDLNDTTRPTDPKRILVAENTGYLALTQGGGNCQYQAAATFLVLKAAGVRPVDVIYIFTRNGTPRHAVCVIGIQDGFPNPCEPEIARWQPSAVVADTWETDHTEPVSALAARYPAHAHRFLSFARFA</sequence>
<proteinExistence type="predicted"/>